<feature type="disulfide bond" evidence="17">
    <location>
        <begin position="184"/>
        <end position="209"/>
    </location>
</feature>
<keyword evidence="7 15" id="KW-0106">Calcium</keyword>
<sequence length="302" mass="32840">MAMIGKSSFLLFFLLSALACTARGQALSPSFYSRTCPSLQFIVSSVMTTAVQRDPRMGASILRLFFHDCFVNGCDGSVLLDDTPWMTGEKNAGGNRNSLRGFEVIDAIKASVEAACNATLGGPTWQVDLGRRDGRTASRAAADSNLPASSSSLAGLIGLFGIKGLSPRDLTALSGAHTIGRARCVNFRGHIYADRNIDPSFASFRQLTCPAFGRDDNLAPLDTRSQDLFDNGYYRNLVERRGLMHSDQELYNGGSQDSLVQLYSVSTFDFFRDFVAAMGKMGNIGVLTGRRGEIRLNCRRVN</sequence>
<evidence type="ECO:0000256" key="18">
    <source>
        <dbReference type="RuleBase" id="RU362060"/>
    </source>
</evidence>
<dbReference type="PRINTS" id="PR00458">
    <property type="entry name" value="PEROXIDASE"/>
</dbReference>
<dbReference type="PRINTS" id="PR00461">
    <property type="entry name" value="PLPEROXIDASE"/>
</dbReference>
<evidence type="ECO:0000256" key="15">
    <source>
        <dbReference type="PIRSR" id="PIRSR600823-3"/>
    </source>
</evidence>
<feature type="active site" description="Proton acceptor" evidence="13">
    <location>
        <position position="67"/>
    </location>
</feature>
<dbReference type="GO" id="GO:0006979">
    <property type="term" value="P:response to oxidative stress"/>
    <property type="evidence" value="ECO:0007669"/>
    <property type="project" value="UniProtKB-UniRule"/>
</dbReference>
<feature type="binding site" evidence="15">
    <location>
        <position position="73"/>
    </location>
    <ligand>
        <name>Ca(2+)</name>
        <dbReference type="ChEBI" id="CHEBI:29108"/>
        <label>1</label>
    </ligand>
</feature>
<name>A0A8J5GQC3_ZINOF</name>
<evidence type="ECO:0000256" key="9">
    <source>
        <dbReference type="ARBA" id="ARBA00023004"/>
    </source>
</evidence>
<dbReference type="GO" id="GO:0046872">
    <property type="term" value="F:metal ion binding"/>
    <property type="evidence" value="ECO:0007669"/>
    <property type="project" value="UniProtKB-UniRule"/>
</dbReference>
<dbReference type="Gene3D" id="1.10.420.10">
    <property type="entry name" value="Peroxidase, domain 2"/>
    <property type="match status" value="1"/>
</dbReference>
<keyword evidence="11" id="KW-0325">Glycoprotein</keyword>
<dbReference type="PROSITE" id="PS50873">
    <property type="entry name" value="PEROXIDASE_4"/>
    <property type="match status" value="1"/>
</dbReference>
<evidence type="ECO:0000256" key="17">
    <source>
        <dbReference type="PIRSR" id="PIRSR600823-5"/>
    </source>
</evidence>
<evidence type="ECO:0000256" key="8">
    <source>
        <dbReference type="ARBA" id="ARBA00023002"/>
    </source>
</evidence>
<evidence type="ECO:0000256" key="11">
    <source>
        <dbReference type="ARBA" id="ARBA00023180"/>
    </source>
</evidence>
<dbReference type="PROSITE" id="PS00435">
    <property type="entry name" value="PEROXIDASE_1"/>
    <property type="match status" value="1"/>
</dbReference>
<feature type="binding site" evidence="15">
    <location>
        <position position="71"/>
    </location>
    <ligand>
        <name>Ca(2+)</name>
        <dbReference type="ChEBI" id="CHEBI:29108"/>
        <label>1</label>
    </ligand>
</feature>
<comment type="catalytic activity">
    <reaction evidence="1 18">
        <text>2 a phenolic donor + H2O2 = 2 a phenolic radical donor + 2 H2O</text>
        <dbReference type="Rhea" id="RHEA:56136"/>
        <dbReference type="ChEBI" id="CHEBI:15377"/>
        <dbReference type="ChEBI" id="CHEBI:16240"/>
        <dbReference type="ChEBI" id="CHEBI:139520"/>
        <dbReference type="ChEBI" id="CHEBI:139521"/>
        <dbReference type="EC" id="1.11.1.7"/>
    </reaction>
</comment>
<comment type="cofactor">
    <cofactor evidence="15 18">
        <name>Ca(2+)</name>
        <dbReference type="ChEBI" id="CHEBI:29108"/>
    </cofactor>
    <text evidence="15 18">Binds 2 calcium ions per subunit.</text>
</comment>
<dbReference type="GO" id="GO:0042744">
    <property type="term" value="P:hydrogen peroxide catabolic process"/>
    <property type="evidence" value="ECO:0007669"/>
    <property type="project" value="UniProtKB-KW"/>
</dbReference>
<dbReference type="PANTHER" id="PTHR31388:SF208">
    <property type="entry name" value="PEROXIDASE"/>
    <property type="match status" value="1"/>
</dbReference>
<evidence type="ECO:0000256" key="3">
    <source>
        <dbReference type="ARBA" id="ARBA00012313"/>
    </source>
</evidence>
<comment type="cofactor">
    <cofactor evidence="15 18">
        <name>heme b</name>
        <dbReference type="ChEBI" id="CHEBI:60344"/>
    </cofactor>
    <text evidence="15 18">Binds 1 heme b (iron(II)-protoporphyrin IX) group per subunit.</text>
</comment>
<feature type="domain" description="Plant heme peroxidase family profile" evidence="19">
    <location>
        <begin position="26"/>
        <end position="302"/>
    </location>
</feature>
<keyword evidence="21" id="KW-1185">Reference proteome</keyword>
<feature type="disulfide bond" evidence="17">
    <location>
        <begin position="36"/>
        <end position="116"/>
    </location>
</feature>
<accession>A0A8J5GQC3</accession>
<keyword evidence="6 15" id="KW-0479">Metal-binding</keyword>
<evidence type="ECO:0000256" key="2">
    <source>
        <dbReference type="ARBA" id="ARBA00006873"/>
    </source>
</evidence>
<feature type="binding site" evidence="15">
    <location>
        <position position="68"/>
    </location>
    <ligand>
        <name>Ca(2+)</name>
        <dbReference type="ChEBI" id="CHEBI:29108"/>
        <label>1</label>
    </ligand>
</feature>
<dbReference type="Pfam" id="PF00141">
    <property type="entry name" value="peroxidase"/>
    <property type="match status" value="1"/>
</dbReference>
<dbReference type="SUPFAM" id="SSF48113">
    <property type="entry name" value="Heme-dependent peroxidases"/>
    <property type="match status" value="1"/>
</dbReference>
<dbReference type="CDD" id="cd00693">
    <property type="entry name" value="secretory_peroxidase"/>
    <property type="match status" value="1"/>
</dbReference>
<feature type="binding site" evidence="15">
    <location>
        <position position="230"/>
    </location>
    <ligand>
        <name>Ca(2+)</name>
        <dbReference type="ChEBI" id="CHEBI:29108"/>
        <label>2</label>
    </ligand>
</feature>
<keyword evidence="8 18" id="KW-0560">Oxidoreductase</keyword>
<dbReference type="InterPro" id="IPR010255">
    <property type="entry name" value="Haem_peroxidase_sf"/>
</dbReference>
<dbReference type="EC" id="1.11.1.7" evidence="3 18"/>
<feature type="binding site" evidence="15">
    <location>
        <position position="77"/>
    </location>
    <ligand>
        <name>Ca(2+)</name>
        <dbReference type="ChEBI" id="CHEBI:29108"/>
        <label>1</label>
    </ligand>
</feature>
<proteinExistence type="inferred from homology"/>
<dbReference type="InterPro" id="IPR000823">
    <property type="entry name" value="Peroxidase_pln"/>
</dbReference>
<dbReference type="PROSITE" id="PS00436">
    <property type="entry name" value="PEROXIDASE_2"/>
    <property type="match status" value="1"/>
</dbReference>
<dbReference type="InterPro" id="IPR019794">
    <property type="entry name" value="Peroxidases_AS"/>
</dbReference>
<dbReference type="GO" id="GO:0005576">
    <property type="term" value="C:extracellular region"/>
    <property type="evidence" value="ECO:0007669"/>
    <property type="project" value="UniProtKB-SubCell"/>
</dbReference>
<keyword evidence="18" id="KW-0964">Secreted</keyword>
<comment type="similarity">
    <text evidence="18">Belongs to the peroxidase family. Classical plant (class III) peroxidase subfamily.</text>
</comment>
<dbReference type="Proteomes" id="UP000734854">
    <property type="component" value="Unassembled WGS sequence"/>
</dbReference>
<evidence type="ECO:0000313" key="20">
    <source>
        <dbReference type="EMBL" id="KAG6505003.1"/>
    </source>
</evidence>
<keyword evidence="12 18" id="KW-0376">Hydrogen peroxide</keyword>
<evidence type="ECO:0000256" key="4">
    <source>
        <dbReference type="ARBA" id="ARBA00022559"/>
    </source>
</evidence>
<evidence type="ECO:0000259" key="19">
    <source>
        <dbReference type="PROSITE" id="PS50873"/>
    </source>
</evidence>
<dbReference type="InterPro" id="IPR002016">
    <property type="entry name" value="Haem_peroxidase"/>
</dbReference>
<comment type="caution">
    <text evidence="20">The sequence shown here is derived from an EMBL/GenBank/DDBJ whole genome shotgun (WGS) entry which is preliminary data.</text>
</comment>
<reference evidence="20 21" key="1">
    <citation type="submission" date="2020-08" db="EMBL/GenBank/DDBJ databases">
        <title>Plant Genome Project.</title>
        <authorList>
            <person name="Zhang R.-G."/>
        </authorList>
    </citation>
    <scope>NUCLEOTIDE SEQUENCE [LARGE SCALE GENOMIC DNA]</scope>
    <source>
        <tissue evidence="20">Rhizome</tissue>
    </source>
</reference>
<feature type="binding site" description="axial binding residue" evidence="15">
    <location>
        <position position="177"/>
    </location>
    <ligand>
        <name>heme b</name>
        <dbReference type="ChEBI" id="CHEBI:60344"/>
    </ligand>
    <ligandPart>
        <name>Fe</name>
        <dbReference type="ChEBI" id="CHEBI:18248"/>
    </ligandPart>
</feature>
<dbReference type="InterPro" id="IPR033905">
    <property type="entry name" value="Secretory_peroxidase"/>
</dbReference>
<keyword evidence="4 18" id="KW-0575">Peroxidase</keyword>
<feature type="binding site" evidence="14">
    <location>
        <position position="147"/>
    </location>
    <ligand>
        <name>substrate</name>
    </ligand>
</feature>
<evidence type="ECO:0000313" key="21">
    <source>
        <dbReference type="Proteomes" id="UP000734854"/>
    </source>
</evidence>
<feature type="disulfide bond" evidence="17">
    <location>
        <begin position="69"/>
        <end position="74"/>
    </location>
</feature>
<feature type="signal peptide" evidence="18">
    <location>
        <begin position="1"/>
        <end position="24"/>
    </location>
</feature>
<feature type="binding site" evidence="15">
    <location>
        <position position="89"/>
    </location>
    <ligand>
        <name>Ca(2+)</name>
        <dbReference type="ChEBI" id="CHEBI:29108"/>
        <label>1</label>
    </ligand>
</feature>
<dbReference type="InterPro" id="IPR019793">
    <property type="entry name" value="Peroxidases_heam-ligand_BS"/>
</dbReference>
<gene>
    <name evidence="20" type="ORF">ZIOFF_037351</name>
</gene>
<protein>
    <recommendedName>
        <fullName evidence="3 18">Peroxidase</fullName>
        <ecNumber evidence="3 18">1.11.1.7</ecNumber>
    </recommendedName>
</protein>
<evidence type="ECO:0000256" key="13">
    <source>
        <dbReference type="PIRSR" id="PIRSR600823-1"/>
    </source>
</evidence>
<feature type="binding site" evidence="15">
    <location>
        <position position="222"/>
    </location>
    <ligand>
        <name>Ca(2+)</name>
        <dbReference type="ChEBI" id="CHEBI:29108"/>
        <label>2</label>
    </ligand>
</feature>
<dbReference type="AlphaFoldDB" id="A0A8J5GQC3"/>
<comment type="subcellular location">
    <subcellularLocation>
        <location evidence="18">Secreted</location>
    </subcellularLocation>
</comment>
<comment type="similarity">
    <text evidence="2">Belongs to the peroxidase family. Ascorbate peroxidase subfamily.</text>
</comment>
<organism evidence="20 21">
    <name type="scientific">Zingiber officinale</name>
    <name type="common">Ginger</name>
    <name type="synonym">Amomum zingiber</name>
    <dbReference type="NCBI Taxonomy" id="94328"/>
    <lineage>
        <taxon>Eukaryota</taxon>
        <taxon>Viridiplantae</taxon>
        <taxon>Streptophyta</taxon>
        <taxon>Embryophyta</taxon>
        <taxon>Tracheophyta</taxon>
        <taxon>Spermatophyta</taxon>
        <taxon>Magnoliopsida</taxon>
        <taxon>Liliopsida</taxon>
        <taxon>Zingiberales</taxon>
        <taxon>Zingiberaceae</taxon>
        <taxon>Zingiber</taxon>
    </lineage>
</organism>
<evidence type="ECO:0000256" key="6">
    <source>
        <dbReference type="ARBA" id="ARBA00022723"/>
    </source>
</evidence>
<evidence type="ECO:0000256" key="1">
    <source>
        <dbReference type="ARBA" id="ARBA00000189"/>
    </source>
</evidence>
<keyword evidence="10 17" id="KW-1015">Disulfide bond</keyword>
<dbReference type="Gene3D" id="1.10.520.10">
    <property type="match status" value="1"/>
</dbReference>
<feature type="chain" id="PRO_5035339679" description="Peroxidase" evidence="18">
    <location>
        <begin position="25"/>
        <end position="302"/>
    </location>
</feature>
<keyword evidence="18" id="KW-0732">Signal</keyword>
<dbReference type="PROSITE" id="PS51257">
    <property type="entry name" value="PROKAR_LIPOPROTEIN"/>
    <property type="match status" value="1"/>
</dbReference>
<dbReference type="FunFam" id="1.10.420.10:FF:000006">
    <property type="entry name" value="Peroxidase"/>
    <property type="match status" value="1"/>
</dbReference>
<evidence type="ECO:0000256" key="14">
    <source>
        <dbReference type="PIRSR" id="PIRSR600823-2"/>
    </source>
</evidence>
<dbReference type="GO" id="GO:0140825">
    <property type="term" value="F:lactoperoxidase activity"/>
    <property type="evidence" value="ECO:0007669"/>
    <property type="project" value="UniProtKB-EC"/>
</dbReference>
<comment type="function">
    <text evidence="18">Removal of H(2)O(2), oxidation of toxic reductants, biosynthesis and degradation of lignin, suberization, auxin catabolism, response to environmental stresses such as wounding, pathogen attack and oxidative stress.</text>
</comment>
<dbReference type="EMBL" id="JACMSC010000010">
    <property type="protein sequence ID" value="KAG6505003.1"/>
    <property type="molecule type" value="Genomic_DNA"/>
</dbReference>
<feature type="binding site" evidence="15">
    <location>
        <position position="178"/>
    </location>
    <ligand>
        <name>Ca(2+)</name>
        <dbReference type="ChEBI" id="CHEBI:29108"/>
        <label>2</label>
    </ligand>
</feature>
<evidence type="ECO:0000256" key="10">
    <source>
        <dbReference type="ARBA" id="ARBA00023157"/>
    </source>
</evidence>
<evidence type="ECO:0000256" key="12">
    <source>
        <dbReference type="ARBA" id="ARBA00023324"/>
    </source>
</evidence>
<keyword evidence="5 18" id="KW-0349">Heme</keyword>
<feature type="binding site" evidence="15">
    <location>
        <position position="75"/>
    </location>
    <ligand>
        <name>Ca(2+)</name>
        <dbReference type="ChEBI" id="CHEBI:29108"/>
        <label>1</label>
    </ligand>
</feature>
<evidence type="ECO:0000256" key="16">
    <source>
        <dbReference type="PIRSR" id="PIRSR600823-4"/>
    </source>
</evidence>
<evidence type="ECO:0000256" key="5">
    <source>
        <dbReference type="ARBA" id="ARBA00022617"/>
    </source>
</evidence>
<evidence type="ECO:0000256" key="7">
    <source>
        <dbReference type="ARBA" id="ARBA00022837"/>
    </source>
</evidence>
<feature type="site" description="Transition state stabilizer" evidence="16">
    <location>
        <position position="63"/>
    </location>
</feature>
<dbReference type="PANTHER" id="PTHR31388">
    <property type="entry name" value="PEROXIDASE 72-RELATED"/>
    <property type="match status" value="1"/>
</dbReference>
<dbReference type="GO" id="GO:0020037">
    <property type="term" value="F:heme binding"/>
    <property type="evidence" value="ECO:0007669"/>
    <property type="project" value="UniProtKB-UniRule"/>
</dbReference>
<keyword evidence="9 15" id="KW-0408">Iron</keyword>